<evidence type="ECO:0008006" key="10">
    <source>
        <dbReference type="Google" id="ProtNLM"/>
    </source>
</evidence>
<name>A0ABR1CGT6_NECAM</name>
<dbReference type="InterPro" id="IPR001128">
    <property type="entry name" value="Cyt_P450"/>
</dbReference>
<evidence type="ECO:0000313" key="8">
    <source>
        <dbReference type="EMBL" id="KAK6736743.1"/>
    </source>
</evidence>
<dbReference type="PANTHER" id="PTHR24291">
    <property type="entry name" value="CYTOCHROME P450 FAMILY 4"/>
    <property type="match status" value="1"/>
</dbReference>
<reference evidence="8 9" key="1">
    <citation type="submission" date="2023-08" db="EMBL/GenBank/DDBJ databases">
        <title>A Necator americanus chromosomal reference genome.</title>
        <authorList>
            <person name="Ilik V."/>
            <person name="Petrzelkova K.J."/>
            <person name="Pardy F."/>
            <person name="Fuh T."/>
            <person name="Niatou-Singa F.S."/>
            <person name="Gouil Q."/>
            <person name="Baker L."/>
            <person name="Ritchie M.E."/>
            <person name="Jex A.R."/>
            <person name="Gazzola D."/>
            <person name="Li H."/>
            <person name="Toshio Fujiwara R."/>
            <person name="Zhan B."/>
            <person name="Aroian R.V."/>
            <person name="Pafco B."/>
            <person name="Schwarz E.M."/>
        </authorList>
    </citation>
    <scope>NUCLEOTIDE SEQUENCE [LARGE SCALE GENOMIC DNA]</scope>
    <source>
        <strain evidence="8 9">Aroian</strain>
        <tissue evidence="8">Whole animal</tissue>
    </source>
</reference>
<dbReference type="SUPFAM" id="SSF48264">
    <property type="entry name" value="Cytochrome P450"/>
    <property type="match status" value="1"/>
</dbReference>
<comment type="similarity">
    <text evidence="2 6">Belongs to the cytochrome P450 family.</text>
</comment>
<evidence type="ECO:0000256" key="6">
    <source>
        <dbReference type="RuleBase" id="RU000461"/>
    </source>
</evidence>
<organism evidence="8 9">
    <name type="scientific">Necator americanus</name>
    <name type="common">Human hookworm</name>
    <dbReference type="NCBI Taxonomy" id="51031"/>
    <lineage>
        <taxon>Eukaryota</taxon>
        <taxon>Metazoa</taxon>
        <taxon>Ecdysozoa</taxon>
        <taxon>Nematoda</taxon>
        <taxon>Chromadorea</taxon>
        <taxon>Rhabditida</taxon>
        <taxon>Rhabditina</taxon>
        <taxon>Rhabditomorpha</taxon>
        <taxon>Strongyloidea</taxon>
        <taxon>Ancylostomatidae</taxon>
        <taxon>Bunostominae</taxon>
        <taxon>Necator</taxon>
    </lineage>
</organism>
<gene>
    <name evidence="8" type="primary">Necator_chrII.g7234</name>
    <name evidence="8" type="ORF">RB195_019441</name>
</gene>
<keyword evidence="6" id="KW-0479">Metal-binding</keyword>
<dbReference type="Proteomes" id="UP001303046">
    <property type="component" value="Unassembled WGS sequence"/>
</dbReference>
<evidence type="ECO:0000256" key="4">
    <source>
        <dbReference type="ARBA" id="ARBA00023004"/>
    </source>
</evidence>
<keyword evidence="5 6" id="KW-0503">Monooxygenase</keyword>
<feature type="transmembrane region" description="Helical" evidence="7">
    <location>
        <begin position="20"/>
        <end position="39"/>
    </location>
</feature>
<accession>A0ABR1CGT6</accession>
<dbReference type="PANTHER" id="PTHR24291:SF130">
    <property type="entry name" value="CYTOCHROME P450 FAMILY"/>
    <property type="match status" value="1"/>
</dbReference>
<dbReference type="Pfam" id="PF00067">
    <property type="entry name" value="p450"/>
    <property type="match status" value="1"/>
</dbReference>
<evidence type="ECO:0000256" key="1">
    <source>
        <dbReference type="ARBA" id="ARBA00001971"/>
    </source>
</evidence>
<proteinExistence type="inferred from homology"/>
<evidence type="ECO:0000313" key="9">
    <source>
        <dbReference type="Proteomes" id="UP001303046"/>
    </source>
</evidence>
<sequence length="521" mass="61084">MMDDELWTPKVKRIEWLFGRMALTPFVVAITIIALIVYWRKIYTLIRARIRLIEHVEKIPGPYSVPILGTTWQFKWNIAGLSMQLRDWGHQYASQGRGIVRFWMGMRPMVGIIRPEIAKVVLESMDLITKGDEYNILLPWLGTGLLISTGEKWRSRRKILTPSFHFKVLNDFLTIHDSQAKIFVDQLQKFSSNEEQFDIFPYVKRCALDIICETAMGCHVSSQENHNHLYVTSVQKLNQLAFLHERMPWMWIKVIWYASTYGFEYDHHLRIVTDFTRKVIQDRLDERRHDANPLKTDKKKAFLDLLLDVQEEGNLSYEDIREEVDTFMFEGHDTTSSSMGWTLWFLAQNPHCQKKVHDEMDEIFGSSDRSCNNDDLKQMKYTERCIKEALRLRPPVPNFTRKVENDIEIDGSTLPKGCSLLVSPFMIHSNPMIYDDPQVFDPERFSEENIQKRHPYAYIPFSAGPRNCIGQKFAMLEEKTVLSWFFRRYSITTSMAQDLNVPLPEIILRPSLGFPVVISKR</sequence>
<keyword evidence="6" id="KW-0560">Oxidoreductase</keyword>
<keyword evidence="4 6" id="KW-0408">Iron</keyword>
<evidence type="ECO:0000256" key="7">
    <source>
        <dbReference type="SAM" id="Phobius"/>
    </source>
</evidence>
<keyword evidence="9" id="KW-1185">Reference proteome</keyword>
<evidence type="ECO:0000256" key="2">
    <source>
        <dbReference type="ARBA" id="ARBA00010617"/>
    </source>
</evidence>
<evidence type="ECO:0000256" key="5">
    <source>
        <dbReference type="ARBA" id="ARBA00023033"/>
    </source>
</evidence>
<dbReference type="PRINTS" id="PR00463">
    <property type="entry name" value="EP450I"/>
</dbReference>
<dbReference type="InterPro" id="IPR002401">
    <property type="entry name" value="Cyt_P450_E_grp-I"/>
</dbReference>
<keyword evidence="3 6" id="KW-0349">Heme</keyword>
<dbReference type="CDD" id="cd20628">
    <property type="entry name" value="CYP4"/>
    <property type="match status" value="1"/>
</dbReference>
<keyword evidence="7" id="KW-0812">Transmembrane</keyword>
<dbReference type="InterPro" id="IPR036396">
    <property type="entry name" value="Cyt_P450_sf"/>
</dbReference>
<dbReference type="PROSITE" id="PS00086">
    <property type="entry name" value="CYTOCHROME_P450"/>
    <property type="match status" value="1"/>
</dbReference>
<dbReference type="InterPro" id="IPR017972">
    <property type="entry name" value="Cyt_P450_CS"/>
</dbReference>
<dbReference type="EMBL" id="JAVFWL010000002">
    <property type="protein sequence ID" value="KAK6736743.1"/>
    <property type="molecule type" value="Genomic_DNA"/>
</dbReference>
<dbReference type="Gene3D" id="1.10.630.10">
    <property type="entry name" value="Cytochrome P450"/>
    <property type="match status" value="1"/>
</dbReference>
<protein>
    <recommendedName>
        <fullName evidence="10">Unspecific monooxygenase</fullName>
    </recommendedName>
</protein>
<comment type="caution">
    <text evidence="8">The sequence shown here is derived from an EMBL/GenBank/DDBJ whole genome shotgun (WGS) entry which is preliminary data.</text>
</comment>
<dbReference type="PRINTS" id="PR00385">
    <property type="entry name" value="P450"/>
</dbReference>
<comment type="cofactor">
    <cofactor evidence="1">
        <name>heme</name>
        <dbReference type="ChEBI" id="CHEBI:30413"/>
    </cofactor>
</comment>
<keyword evidence="7" id="KW-0472">Membrane</keyword>
<keyword evidence="7" id="KW-1133">Transmembrane helix</keyword>
<dbReference type="InterPro" id="IPR050196">
    <property type="entry name" value="Cytochrome_P450_Monoox"/>
</dbReference>
<evidence type="ECO:0000256" key="3">
    <source>
        <dbReference type="ARBA" id="ARBA00022617"/>
    </source>
</evidence>